<dbReference type="GO" id="GO:0007166">
    <property type="term" value="P:cell surface receptor signaling pathway"/>
    <property type="evidence" value="ECO:0007669"/>
    <property type="project" value="InterPro"/>
</dbReference>
<comment type="subcellular location">
    <subcellularLocation>
        <location evidence="1">Membrane</location>
        <topology evidence="1">Multi-pass membrane protein</topology>
    </subcellularLocation>
</comment>
<organism evidence="7 8">
    <name type="scientific">Allacma fusca</name>
    <dbReference type="NCBI Taxonomy" id="39272"/>
    <lineage>
        <taxon>Eukaryota</taxon>
        <taxon>Metazoa</taxon>
        <taxon>Ecdysozoa</taxon>
        <taxon>Arthropoda</taxon>
        <taxon>Hexapoda</taxon>
        <taxon>Collembola</taxon>
        <taxon>Symphypleona</taxon>
        <taxon>Sminthuridae</taxon>
        <taxon>Allacma</taxon>
    </lineage>
</organism>
<reference evidence="7" key="1">
    <citation type="submission" date="2021-06" db="EMBL/GenBank/DDBJ databases">
        <authorList>
            <person name="Hodson N. C."/>
            <person name="Mongue J. A."/>
            <person name="Jaron S. K."/>
        </authorList>
    </citation>
    <scope>NUCLEOTIDE SEQUENCE</scope>
</reference>
<dbReference type="Pfam" id="PF00002">
    <property type="entry name" value="7tm_2"/>
    <property type="match status" value="1"/>
</dbReference>
<dbReference type="EMBL" id="CAJVCH010501519">
    <property type="protein sequence ID" value="CAG7821150.1"/>
    <property type="molecule type" value="Genomic_DNA"/>
</dbReference>
<dbReference type="InterPro" id="IPR000832">
    <property type="entry name" value="GPCR_2_secretin-like"/>
</dbReference>
<dbReference type="Proteomes" id="UP000708208">
    <property type="component" value="Unassembled WGS sequence"/>
</dbReference>
<dbReference type="OrthoDB" id="6134459at2759"/>
<name>A0A8J2KUV3_9HEXA</name>
<protein>
    <recommendedName>
        <fullName evidence="6">G-protein coupled receptors family 2 profile 2 domain-containing protein</fullName>
    </recommendedName>
</protein>
<keyword evidence="3 5" id="KW-1133">Transmembrane helix</keyword>
<dbReference type="InterPro" id="IPR017981">
    <property type="entry name" value="GPCR_2-like_7TM"/>
</dbReference>
<dbReference type="AlphaFoldDB" id="A0A8J2KUV3"/>
<keyword evidence="2 5" id="KW-0812">Transmembrane</keyword>
<dbReference type="InterPro" id="IPR052808">
    <property type="entry name" value="GPCR_Mth-like"/>
</dbReference>
<keyword evidence="8" id="KW-1185">Reference proteome</keyword>
<evidence type="ECO:0000313" key="8">
    <source>
        <dbReference type="Proteomes" id="UP000708208"/>
    </source>
</evidence>
<dbReference type="PANTHER" id="PTHR46953:SF1">
    <property type="entry name" value="G-PROTEIN COUPLED RECEPTOR MTH-LIKE 1-RELATED"/>
    <property type="match status" value="1"/>
</dbReference>
<evidence type="ECO:0000256" key="1">
    <source>
        <dbReference type="ARBA" id="ARBA00004141"/>
    </source>
</evidence>
<dbReference type="PROSITE" id="PS50261">
    <property type="entry name" value="G_PROTEIN_RECEP_F2_4"/>
    <property type="match status" value="1"/>
</dbReference>
<comment type="caution">
    <text evidence="7">The sequence shown here is derived from an EMBL/GenBank/DDBJ whole genome shotgun (WGS) entry which is preliminary data.</text>
</comment>
<dbReference type="GO" id="GO:0016020">
    <property type="term" value="C:membrane"/>
    <property type="evidence" value="ECO:0007669"/>
    <property type="project" value="UniProtKB-SubCell"/>
</dbReference>
<dbReference type="GO" id="GO:0004930">
    <property type="term" value="F:G protein-coupled receptor activity"/>
    <property type="evidence" value="ECO:0007669"/>
    <property type="project" value="InterPro"/>
</dbReference>
<feature type="transmembrane region" description="Helical" evidence="5">
    <location>
        <begin position="112"/>
        <end position="136"/>
    </location>
</feature>
<feature type="transmembrane region" description="Helical" evidence="5">
    <location>
        <begin position="14"/>
        <end position="39"/>
    </location>
</feature>
<feature type="transmembrane region" description="Helical" evidence="5">
    <location>
        <begin position="59"/>
        <end position="79"/>
    </location>
</feature>
<evidence type="ECO:0000256" key="4">
    <source>
        <dbReference type="ARBA" id="ARBA00023136"/>
    </source>
</evidence>
<sequence length="166" mass="19108">MERSDDSTRTPLCIAFAALTHFFYLSSFCWLTVICFKLYRTFRGITAINRNSRNYGRYCLYASFGWGLPFIFVTVSLVLDKMYSYDLCNLVLVPKYGTEACFIYEGSFGPYLIYPIAVLLCLNAAFFSITVYNFYVYQKSTKVARKNASNTNKLFVLIFKLLIVTG</sequence>
<proteinExistence type="predicted"/>
<evidence type="ECO:0000313" key="7">
    <source>
        <dbReference type="EMBL" id="CAG7821150.1"/>
    </source>
</evidence>
<feature type="domain" description="G-protein coupled receptors family 2 profile 2" evidence="6">
    <location>
        <begin position="1"/>
        <end position="166"/>
    </location>
</feature>
<accession>A0A8J2KUV3</accession>
<evidence type="ECO:0000256" key="5">
    <source>
        <dbReference type="SAM" id="Phobius"/>
    </source>
</evidence>
<evidence type="ECO:0000256" key="3">
    <source>
        <dbReference type="ARBA" id="ARBA00022989"/>
    </source>
</evidence>
<dbReference type="PANTHER" id="PTHR46953">
    <property type="entry name" value="G-PROTEIN COUPLED RECEPTOR MTH-LIKE 1-RELATED"/>
    <property type="match status" value="1"/>
</dbReference>
<feature type="non-terminal residue" evidence="7">
    <location>
        <position position="1"/>
    </location>
</feature>
<evidence type="ECO:0000256" key="2">
    <source>
        <dbReference type="ARBA" id="ARBA00022692"/>
    </source>
</evidence>
<keyword evidence="4 5" id="KW-0472">Membrane</keyword>
<gene>
    <name evidence="7" type="ORF">AFUS01_LOCUS31504</name>
</gene>
<evidence type="ECO:0000259" key="6">
    <source>
        <dbReference type="PROSITE" id="PS50261"/>
    </source>
</evidence>